<name>A0ABN1V4N4_9ACTN</name>
<gene>
    <name evidence="3" type="ORF">GCM10009654_59000</name>
</gene>
<evidence type="ECO:0000313" key="4">
    <source>
        <dbReference type="Proteomes" id="UP001501371"/>
    </source>
</evidence>
<organism evidence="3 4">
    <name type="scientific">Streptomyces hebeiensis</name>
    <dbReference type="NCBI Taxonomy" id="229486"/>
    <lineage>
        <taxon>Bacteria</taxon>
        <taxon>Bacillati</taxon>
        <taxon>Actinomycetota</taxon>
        <taxon>Actinomycetes</taxon>
        <taxon>Kitasatosporales</taxon>
        <taxon>Streptomycetaceae</taxon>
        <taxon>Streptomyces</taxon>
    </lineage>
</organism>
<keyword evidence="4" id="KW-1185">Reference proteome</keyword>
<comment type="caution">
    <text evidence="3">The sequence shown here is derived from an EMBL/GenBank/DDBJ whole genome shotgun (WGS) entry which is preliminary data.</text>
</comment>
<reference evidence="3 4" key="1">
    <citation type="journal article" date="2019" name="Int. J. Syst. Evol. Microbiol.">
        <title>The Global Catalogue of Microorganisms (GCM) 10K type strain sequencing project: providing services to taxonomists for standard genome sequencing and annotation.</title>
        <authorList>
            <consortium name="The Broad Institute Genomics Platform"/>
            <consortium name="The Broad Institute Genome Sequencing Center for Infectious Disease"/>
            <person name="Wu L."/>
            <person name="Ma J."/>
        </authorList>
    </citation>
    <scope>NUCLEOTIDE SEQUENCE [LARGE SCALE GENOMIC DNA]</scope>
    <source>
        <strain evidence="3 4">JCM 12696</strain>
    </source>
</reference>
<keyword evidence="2" id="KW-0812">Transmembrane</keyword>
<dbReference type="Proteomes" id="UP001501371">
    <property type="component" value="Unassembled WGS sequence"/>
</dbReference>
<keyword evidence="2" id="KW-1133">Transmembrane helix</keyword>
<evidence type="ECO:0000313" key="3">
    <source>
        <dbReference type="EMBL" id="GAA1194055.1"/>
    </source>
</evidence>
<keyword evidence="2" id="KW-0472">Membrane</keyword>
<protein>
    <recommendedName>
        <fullName evidence="5">DUF4232 domain-containing protein</fullName>
    </recommendedName>
</protein>
<evidence type="ECO:0000256" key="1">
    <source>
        <dbReference type="SAM" id="MobiDB-lite"/>
    </source>
</evidence>
<feature type="region of interest" description="Disordered" evidence="1">
    <location>
        <begin position="1"/>
        <end position="37"/>
    </location>
</feature>
<accession>A0ABN1V4N4</accession>
<sequence length="396" mass="41211">MRVRRMSENGQNGQNGQNGENHRTGRTRTAVARRTRRTSRALVAAAGVGALAVLATGCGGGTSASSGDGDSEQAGKRSGKPATPVAVASSPQAATWTDGDDKARPIELAPKSLARGSAADLAHVQLDDDMKGMVPYYLTFSVTNTGRGALDRPDPESGFAVVGADGRPGERLMLMANPLATGSGSPESCDKGVPATLAAGRTAEACQVFMLPKGQEPTAVSYTDDDAAPLIWKAGDGKSGASGGVLAAGASADSVWRNSDDRPVPVKITPKSVRAGDIADLSRFDLDEDEKELVPYYVTVEYRNTGEYDLYPGLQDDLELRSASGQPSRPLVLIDIGGPGVGECPDATPDEMVKPGATVTQCSIHLLARTDRPATFTLSGDDPKARPLTWTATVTD</sequence>
<feature type="transmembrane region" description="Helical" evidence="2">
    <location>
        <begin position="41"/>
        <end position="62"/>
    </location>
</feature>
<evidence type="ECO:0000256" key="2">
    <source>
        <dbReference type="SAM" id="Phobius"/>
    </source>
</evidence>
<feature type="compositionally biased region" description="Low complexity" evidence="1">
    <location>
        <begin position="8"/>
        <end position="19"/>
    </location>
</feature>
<dbReference type="EMBL" id="BAAAKV010000072">
    <property type="protein sequence ID" value="GAA1194055.1"/>
    <property type="molecule type" value="Genomic_DNA"/>
</dbReference>
<feature type="region of interest" description="Disordered" evidence="1">
    <location>
        <begin position="60"/>
        <end position="103"/>
    </location>
</feature>
<proteinExistence type="predicted"/>
<evidence type="ECO:0008006" key="5">
    <source>
        <dbReference type="Google" id="ProtNLM"/>
    </source>
</evidence>
<dbReference type="RefSeq" id="WP_344283225.1">
    <property type="nucleotide sequence ID" value="NZ_BAAAKV010000072.1"/>
</dbReference>